<comment type="caution">
    <text evidence="18">The sequence shown here is derived from an EMBL/GenBank/DDBJ whole genome shotgun (WGS) entry which is preliminary data.</text>
</comment>
<keyword evidence="9" id="KW-0503">Monooxygenase</keyword>
<feature type="chain" id="PRO_5046620234" description="lytic cellulose monooxygenase (C4-dehydrogenating)" evidence="16">
    <location>
        <begin position="17"/>
        <end position="185"/>
    </location>
</feature>
<feature type="domain" description="Auxiliary Activity family 9 catalytic" evidence="17">
    <location>
        <begin position="44"/>
        <end position="175"/>
    </location>
</feature>
<evidence type="ECO:0000256" key="11">
    <source>
        <dbReference type="ARBA" id="ARBA00023277"/>
    </source>
</evidence>
<keyword evidence="3" id="KW-0964">Secreted</keyword>
<keyword evidence="10" id="KW-1015">Disulfide bond</keyword>
<dbReference type="CDD" id="cd21175">
    <property type="entry name" value="LPMO_AA9"/>
    <property type="match status" value="1"/>
</dbReference>
<evidence type="ECO:0000256" key="8">
    <source>
        <dbReference type="ARBA" id="ARBA00023008"/>
    </source>
</evidence>
<keyword evidence="19" id="KW-1185">Reference proteome</keyword>
<comment type="cofactor">
    <cofactor evidence="1">
        <name>Cu(2+)</name>
        <dbReference type="ChEBI" id="CHEBI:29036"/>
    </cofactor>
</comment>
<keyword evidence="4" id="KW-0479">Metal-binding</keyword>
<dbReference type="Proteomes" id="UP001430848">
    <property type="component" value="Unassembled WGS sequence"/>
</dbReference>
<dbReference type="EMBL" id="JAKNSF020000208">
    <property type="protein sequence ID" value="KAK7706906.1"/>
    <property type="molecule type" value="Genomic_DNA"/>
</dbReference>
<keyword evidence="6" id="KW-0136">Cellulose degradation</keyword>
<comment type="subcellular location">
    <subcellularLocation>
        <location evidence="2">Secreted</location>
    </subcellularLocation>
</comment>
<dbReference type="EC" id="1.14.99.56" evidence="15"/>
<dbReference type="InterPro" id="IPR049892">
    <property type="entry name" value="AA9"/>
</dbReference>
<keyword evidence="11" id="KW-0119">Carbohydrate metabolism</keyword>
<accession>A0ABR1NMD4</accession>
<evidence type="ECO:0000256" key="7">
    <source>
        <dbReference type="ARBA" id="ARBA00023002"/>
    </source>
</evidence>
<keyword evidence="12" id="KW-0624">Polysaccharide degradation</keyword>
<reference evidence="18 19" key="1">
    <citation type="submission" date="2024-02" db="EMBL/GenBank/DDBJ databases">
        <title>De novo assembly and annotation of 12 fungi associated with fruit tree decline syndrome in Ontario, Canada.</title>
        <authorList>
            <person name="Sulman M."/>
            <person name="Ellouze W."/>
            <person name="Ilyukhin E."/>
        </authorList>
    </citation>
    <scope>NUCLEOTIDE SEQUENCE [LARGE SCALE GENOMIC DNA]</scope>
    <source>
        <strain evidence="18 19">M169</strain>
    </source>
</reference>
<evidence type="ECO:0000256" key="4">
    <source>
        <dbReference type="ARBA" id="ARBA00022723"/>
    </source>
</evidence>
<name>A0ABR1NMD4_DIAER</name>
<proteinExistence type="inferred from homology"/>
<keyword evidence="8" id="KW-0186">Copper</keyword>
<dbReference type="InterPro" id="IPR005103">
    <property type="entry name" value="AA9_LPMO"/>
</dbReference>
<comment type="similarity">
    <text evidence="13">Belongs to the polysaccharide monooxygenase AA9 family.</text>
</comment>
<evidence type="ECO:0000256" key="16">
    <source>
        <dbReference type="SAM" id="SignalP"/>
    </source>
</evidence>
<evidence type="ECO:0000256" key="14">
    <source>
        <dbReference type="ARBA" id="ARBA00045077"/>
    </source>
</evidence>
<evidence type="ECO:0000256" key="5">
    <source>
        <dbReference type="ARBA" id="ARBA00022729"/>
    </source>
</evidence>
<keyword evidence="5 16" id="KW-0732">Signal</keyword>
<dbReference type="Gene3D" id="2.70.50.70">
    <property type="match status" value="1"/>
</dbReference>
<keyword evidence="7" id="KW-0560">Oxidoreductase</keyword>
<evidence type="ECO:0000256" key="2">
    <source>
        <dbReference type="ARBA" id="ARBA00004613"/>
    </source>
</evidence>
<gene>
    <name evidence="18" type="ORF">SLS63_013850</name>
</gene>
<protein>
    <recommendedName>
        <fullName evidence="15">lytic cellulose monooxygenase (C4-dehydrogenating)</fullName>
        <ecNumber evidence="15">1.14.99.56</ecNumber>
    </recommendedName>
</protein>
<evidence type="ECO:0000256" key="10">
    <source>
        <dbReference type="ARBA" id="ARBA00023157"/>
    </source>
</evidence>
<sequence length="185" mass="19938">MQILTAILVAASTVTAHYTLPSIQNSAAWTAVRQAKNWQDNGRELNRPFQSYLAKVPSGQDINTWDPTTAVWFRIYAEQPTFGSQLTWPSNGKSSISVTIPKCIPAGNYLMRNEHIALHVAQSEGAAQFYLSCGQVVVTGGGSTQPSNLAAFPGAYSSKDPGILININYPVPTSYTNPGPATFTC</sequence>
<evidence type="ECO:0000313" key="18">
    <source>
        <dbReference type="EMBL" id="KAK7706906.1"/>
    </source>
</evidence>
<evidence type="ECO:0000256" key="6">
    <source>
        <dbReference type="ARBA" id="ARBA00023001"/>
    </source>
</evidence>
<comment type="catalytic activity">
    <reaction evidence="14">
        <text>[(1-&gt;4)-beta-D-glucosyl]n+m + reduced acceptor + O2 = 4-dehydro-beta-D-glucosyl-[(1-&gt;4)-beta-D-glucosyl]n-1 + [(1-&gt;4)-beta-D-glucosyl]m + acceptor + H2O.</text>
        <dbReference type="EC" id="1.14.99.56"/>
    </reaction>
</comment>
<evidence type="ECO:0000313" key="19">
    <source>
        <dbReference type="Proteomes" id="UP001430848"/>
    </source>
</evidence>
<dbReference type="PANTHER" id="PTHR33353">
    <property type="entry name" value="PUTATIVE (AFU_ORTHOLOGUE AFUA_1G12560)-RELATED"/>
    <property type="match status" value="1"/>
</dbReference>
<organism evidence="18 19">
    <name type="scientific">Diaporthe eres</name>
    <name type="common">Phomopsis oblonga</name>
    <dbReference type="NCBI Taxonomy" id="83184"/>
    <lineage>
        <taxon>Eukaryota</taxon>
        <taxon>Fungi</taxon>
        <taxon>Dikarya</taxon>
        <taxon>Ascomycota</taxon>
        <taxon>Pezizomycotina</taxon>
        <taxon>Sordariomycetes</taxon>
        <taxon>Sordariomycetidae</taxon>
        <taxon>Diaporthales</taxon>
        <taxon>Diaporthaceae</taxon>
        <taxon>Diaporthe</taxon>
        <taxon>Diaporthe eres species complex</taxon>
    </lineage>
</organism>
<evidence type="ECO:0000256" key="9">
    <source>
        <dbReference type="ARBA" id="ARBA00023033"/>
    </source>
</evidence>
<evidence type="ECO:0000256" key="12">
    <source>
        <dbReference type="ARBA" id="ARBA00023326"/>
    </source>
</evidence>
<feature type="signal peptide" evidence="16">
    <location>
        <begin position="1"/>
        <end position="16"/>
    </location>
</feature>
<evidence type="ECO:0000256" key="3">
    <source>
        <dbReference type="ARBA" id="ARBA00022525"/>
    </source>
</evidence>
<dbReference type="PANTHER" id="PTHR33353:SF3">
    <property type="entry name" value="ENDOGLUCANASE II"/>
    <property type="match status" value="1"/>
</dbReference>
<evidence type="ECO:0000259" key="17">
    <source>
        <dbReference type="Pfam" id="PF03443"/>
    </source>
</evidence>
<dbReference type="Pfam" id="PF03443">
    <property type="entry name" value="AA9"/>
    <property type="match status" value="1"/>
</dbReference>
<evidence type="ECO:0000256" key="13">
    <source>
        <dbReference type="ARBA" id="ARBA00044502"/>
    </source>
</evidence>
<evidence type="ECO:0000256" key="15">
    <source>
        <dbReference type="ARBA" id="ARBA00047174"/>
    </source>
</evidence>
<evidence type="ECO:0000256" key="1">
    <source>
        <dbReference type="ARBA" id="ARBA00001973"/>
    </source>
</evidence>